<protein>
    <submittedName>
        <fullName evidence="1">Uncharacterized protein</fullName>
    </submittedName>
</protein>
<proteinExistence type="predicted"/>
<name>A0AAD6UML8_9AGAR</name>
<sequence length="295" mass="32408">MTHHSVAESIPLICPRQYLAPNSFGPALSSTFLGHCFRLTPYLSRPIAVAITVGFAPRQTSYDCWRQCLIQPNTAFPRQHVALTHLTGILLTNAQLLSDSRGLCVAPAVAFTTVQSLYRVAAPRTLVWLLAMFYWFPAPSFSSPIRQFAFERSGVSPTALCALLARRSARFCYRVVATPSGSPPSPPYHRLATQCAIQDVLSSSAQALPVPVSPPSMSRILLSFSMPMLWTHSARKTRSSTVFAAWTTDVFAVQATFDIAPLLLKAVAVERDGQEDLEPDDALNDLLICCLNFTY</sequence>
<evidence type="ECO:0000313" key="1">
    <source>
        <dbReference type="EMBL" id="KAJ7186304.1"/>
    </source>
</evidence>
<dbReference type="EMBL" id="JARJCW010000206">
    <property type="protein sequence ID" value="KAJ7186304.1"/>
    <property type="molecule type" value="Genomic_DNA"/>
</dbReference>
<gene>
    <name evidence="2" type="ORF">GGX14DRAFT_574123</name>
    <name evidence="1" type="ORF">GGX14DRAFT_581152</name>
</gene>
<comment type="caution">
    <text evidence="1">The sequence shown here is derived from an EMBL/GenBank/DDBJ whole genome shotgun (WGS) entry which is preliminary data.</text>
</comment>
<accession>A0AAD6UML8</accession>
<dbReference type="AlphaFoldDB" id="A0AAD6UML8"/>
<keyword evidence="3" id="KW-1185">Reference proteome</keyword>
<reference evidence="1" key="1">
    <citation type="submission" date="2023-03" db="EMBL/GenBank/DDBJ databases">
        <title>Massive genome expansion in bonnet fungi (Mycena s.s.) driven by repeated elements and novel gene families across ecological guilds.</title>
        <authorList>
            <consortium name="Lawrence Berkeley National Laboratory"/>
            <person name="Harder C.B."/>
            <person name="Miyauchi S."/>
            <person name="Viragh M."/>
            <person name="Kuo A."/>
            <person name="Thoen E."/>
            <person name="Andreopoulos B."/>
            <person name="Lu D."/>
            <person name="Skrede I."/>
            <person name="Drula E."/>
            <person name="Henrissat B."/>
            <person name="Morin E."/>
            <person name="Kohler A."/>
            <person name="Barry K."/>
            <person name="LaButti K."/>
            <person name="Morin E."/>
            <person name="Salamov A."/>
            <person name="Lipzen A."/>
            <person name="Mereny Z."/>
            <person name="Hegedus B."/>
            <person name="Baldrian P."/>
            <person name="Stursova M."/>
            <person name="Weitz H."/>
            <person name="Taylor A."/>
            <person name="Grigoriev I.V."/>
            <person name="Nagy L.G."/>
            <person name="Martin F."/>
            <person name="Kauserud H."/>
        </authorList>
    </citation>
    <scope>NUCLEOTIDE SEQUENCE</scope>
    <source>
        <strain evidence="1">9144</strain>
    </source>
</reference>
<organism evidence="1 3">
    <name type="scientific">Mycena pura</name>
    <dbReference type="NCBI Taxonomy" id="153505"/>
    <lineage>
        <taxon>Eukaryota</taxon>
        <taxon>Fungi</taxon>
        <taxon>Dikarya</taxon>
        <taxon>Basidiomycota</taxon>
        <taxon>Agaricomycotina</taxon>
        <taxon>Agaricomycetes</taxon>
        <taxon>Agaricomycetidae</taxon>
        <taxon>Agaricales</taxon>
        <taxon>Marasmiineae</taxon>
        <taxon>Mycenaceae</taxon>
        <taxon>Mycena</taxon>
    </lineage>
</organism>
<evidence type="ECO:0000313" key="2">
    <source>
        <dbReference type="EMBL" id="KAJ7197649.1"/>
    </source>
</evidence>
<dbReference type="Proteomes" id="UP001219525">
    <property type="component" value="Unassembled WGS sequence"/>
</dbReference>
<dbReference type="EMBL" id="JARJCW010000077">
    <property type="protein sequence ID" value="KAJ7197649.1"/>
    <property type="molecule type" value="Genomic_DNA"/>
</dbReference>
<evidence type="ECO:0000313" key="3">
    <source>
        <dbReference type="Proteomes" id="UP001219525"/>
    </source>
</evidence>